<accession>A0A923E6Q3</accession>
<organism evidence="1 2">
    <name type="scientific">Schaalia hyovaginalis</name>
    <dbReference type="NCBI Taxonomy" id="29316"/>
    <lineage>
        <taxon>Bacteria</taxon>
        <taxon>Bacillati</taxon>
        <taxon>Actinomycetota</taxon>
        <taxon>Actinomycetes</taxon>
        <taxon>Actinomycetales</taxon>
        <taxon>Actinomycetaceae</taxon>
        <taxon>Schaalia</taxon>
    </lineage>
</organism>
<dbReference type="EMBL" id="JACHMK010000001">
    <property type="protein sequence ID" value="MBB6335125.1"/>
    <property type="molecule type" value="Genomic_DNA"/>
</dbReference>
<comment type="caution">
    <text evidence="1">The sequence shown here is derived from an EMBL/GenBank/DDBJ whole genome shotgun (WGS) entry which is preliminary data.</text>
</comment>
<keyword evidence="2" id="KW-1185">Reference proteome</keyword>
<evidence type="ECO:0000313" key="1">
    <source>
        <dbReference type="EMBL" id="MBB6335125.1"/>
    </source>
</evidence>
<name>A0A923E6Q3_9ACTO</name>
<dbReference type="AlphaFoldDB" id="A0A923E6Q3"/>
<proteinExistence type="predicted"/>
<sequence length="83" mass="9384">MFNEDEVEFTQSAAKHGISKADAYWTMTHPLTVDEIDGEPGDKTFAFVGHPHAQTDRVIEVFAALKPWRTVVIFHAMDRPDLV</sequence>
<evidence type="ECO:0000313" key="2">
    <source>
        <dbReference type="Proteomes" id="UP000617426"/>
    </source>
</evidence>
<dbReference type="RefSeq" id="WP_184453318.1">
    <property type="nucleotide sequence ID" value="NZ_JACHMK010000001.1"/>
</dbReference>
<gene>
    <name evidence="1" type="ORF">HD592_001690</name>
</gene>
<dbReference type="Proteomes" id="UP000617426">
    <property type="component" value="Unassembled WGS sequence"/>
</dbReference>
<protein>
    <submittedName>
        <fullName evidence="1">Uncharacterized protein</fullName>
    </submittedName>
</protein>
<reference evidence="1" key="1">
    <citation type="submission" date="2020-08" db="EMBL/GenBank/DDBJ databases">
        <title>Sequencing the genomes of 1000 actinobacteria strains.</title>
        <authorList>
            <person name="Klenk H.-P."/>
        </authorList>
    </citation>
    <scope>NUCLEOTIDE SEQUENCE</scope>
    <source>
        <strain evidence="1">DSM 10695</strain>
    </source>
</reference>